<evidence type="ECO:0000313" key="17">
    <source>
        <dbReference type="EMBL" id="PST42073.1"/>
    </source>
</evidence>
<evidence type="ECO:0000259" key="15">
    <source>
        <dbReference type="PROSITE" id="PS51198"/>
    </source>
</evidence>
<dbReference type="Pfam" id="PF00580">
    <property type="entry name" value="UvrD-helicase"/>
    <property type="match status" value="1"/>
</dbReference>
<keyword evidence="2 14" id="KW-0547">Nucleotide-binding</keyword>
<reference evidence="18" key="1">
    <citation type="submission" date="2018-03" db="EMBL/GenBank/DDBJ databases">
        <title>Lachnoclostridium SNUG30370 gen.nov., sp.nov., isolated from human faeces.</title>
        <authorList>
            <person name="Seo B."/>
            <person name="Jeon K."/>
            <person name="Ko G."/>
        </authorList>
    </citation>
    <scope>NUCLEOTIDE SEQUENCE [LARGE SCALE GENOMIC DNA]</scope>
    <source>
        <strain evidence="18">SNUG30370</strain>
    </source>
</reference>
<dbReference type="GO" id="GO:0043138">
    <property type="term" value="F:3'-5' DNA helicase activity"/>
    <property type="evidence" value="ECO:0007669"/>
    <property type="project" value="UniProtKB-EC"/>
</dbReference>
<dbReference type="InterPro" id="IPR014016">
    <property type="entry name" value="UvrD-like_ATP-bd"/>
</dbReference>
<keyword evidence="3" id="KW-0227">DNA damage</keyword>
<dbReference type="Pfam" id="PF12705">
    <property type="entry name" value="PDDEXK_1"/>
    <property type="match status" value="1"/>
</dbReference>
<keyword evidence="1" id="KW-0540">Nuclease</keyword>
<evidence type="ECO:0000256" key="1">
    <source>
        <dbReference type="ARBA" id="ARBA00022722"/>
    </source>
</evidence>
<keyword evidence="7 14" id="KW-0067">ATP-binding</keyword>
<dbReference type="Proteomes" id="UP000241201">
    <property type="component" value="Unassembled WGS sequence"/>
</dbReference>
<comment type="catalytic activity">
    <reaction evidence="13">
        <text>ATP + H2O = ADP + phosphate + H(+)</text>
        <dbReference type="Rhea" id="RHEA:13065"/>
        <dbReference type="ChEBI" id="CHEBI:15377"/>
        <dbReference type="ChEBI" id="CHEBI:15378"/>
        <dbReference type="ChEBI" id="CHEBI:30616"/>
        <dbReference type="ChEBI" id="CHEBI:43474"/>
        <dbReference type="ChEBI" id="CHEBI:456216"/>
        <dbReference type="EC" id="5.6.2.4"/>
    </reaction>
</comment>
<evidence type="ECO:0000256" key="3">
    <source>
        <dbReference type="ARBA" id="ARBA00022763"/>
    </source>
</evidence>
<keyword evidence="4 14" id="KW-0378">Hydrolase</keyword>
<evidence type="ECO:0000256" key="5">
    <source>
        <dbReference type="ARBA" id="ARBA00022806"/>
    </source>
</evidence>
<dbReference type="InterPro" id="IPR011335">
    <property type="entry name" value="Restrct_endonuc-II-like"/>
</dbReference>
<dbReference type="RefSeq" id="WP_106986869.1">
    <property type="nucleotide sequence ID" value="NZ_PYLP01000001.1"/>
</dbReference>
<evidence type="ECO:0000256" key="7">
    <source>
        <dbReference type="ARBA" id="ARBA00022840"/>
    </source>
</evidence>
<evidence type="ECO:0000256" key="9">
    <source>
        <dbReference type="ARBA" id="ARBA00023204"/>
    </source>
</evidence>
<dbReference type="GO" id="GO:0005829">
    <property type="term" value="C:cytosol"/>
    <property type="evidence" value="ECO:0007669"/>
    <property type="project" value="TreeGrafter"/>
</dbReference>
<evidence type="ECO:0000256" key="4">
    <source>
        <dbReference type="ARBA" id="ARBA00022801"/>
    </source>
</evidence>
<dbReference type="InterPro" id="IPR027417">
    <property type="entry name" value="P-loop_NTPase"/>
</dbReference>
<dbReference type="GO" id="GO:0033202">
    <property type="term" value="C:DNA helicase complex"/>
    <property type="evidence" value="ECO:0007669"/>
    <property type="project" value="TreeGrafter"/>
</dbReference>
<evidence type="ECO:0000256" key="11">
    <source>
        <dbReference type="ARBA" id="ARBA00034617"/>
    </source>
</evidence>
<dbReference type="EC" id="5.6.2.4" evidence="12"/>
<gene>
    <name evidence="17" type="ORF">C7U55_00525</name>
</gene>
<dbReference type="GO" id="GO:0004527">
    <property type="term" value="F:exonuclease activity"/>
    <property type="evidence" value="ECO:0007669"/>
    <property type="project" value="UniProtKB-KW"/>
</dbReference>
<evidence type="ECO:0000259" key="16">
    <source>
        <dbReference type="PROSITE" id="PS51217"/>
    </source>
</evidence>
<dbReference type="SUPFAM" id="SSF52980">
    <property type="entry name" value="Restriction endonuclease-like"/>
    <property type="match status" value="1"/>
</dbReference>
<evidence type="ECO:0000313" key="18">
    <source>
        <dbReference type="Proteomes" id="UP000241201"/>
    </source>
</evidence>
<evidence type="ECO:0000256" key="6">
    <source>
        <dbReference type="ARBA" id="ARBA00022839"/>
    </source>
</evidence>
<feature type="binding site" evidence="14">
    <location>
        <begin position="26"/>
        <end position="33"/>
    </location>
    <ligand>
        <name>ATP</name>
        <dbReference type="ChEBI" id="CHEBI:30616"/>
    </ligand>
</feature>
<evidence type="ECO:0000256" key="8">
    <source>
        <dbReference type="ARBA" id="ARBA00023125"/>
    </source>
</evidence>
<protein>
    <recommendedName>
        <fullName evidence="12">DNA 3'-5' helicase</fullName>
        <ecNumber evidence="12">5.6.2.4</ecNumber>
    </recommendedName>
</protein>
<dbReference type="PROSITE" id="PS51198">
    <property type="entry name" value="UVRD_HELICASE_ATP_BIND"/>
    <property type="match status" value="1"/>
</dbReference>
<dbReference type="PANTHER" id="PTHR11070:SF48">
    <property type="entry name" value="ATP-DEPENDENT HELICASE_NUCLEASE SUBUNIT A"/>
    <property type="match status" value="1"/>
</dbReference>
<organism evidence="17 18">
    <name type="scientific">Faecalibacillus faecis</name>
    <dbReference type="NCBI Taxonomy" id="1982628"/>
    <lineage>
        <taxon>Bacteria</taxon>
        <taxon>Bacillati</taxon>
        <taxon>Bacillota</taxon>
        <taxon>Erysipelotrichia</taxon>
        <taxon>Erysipelotrichales</taxon>
        <taxon>Coprobacillaceae</taxon>
        <taxon>Faecalibacillus</taxon>
    </lineage>
</organism>
<evidence type="ECO:0000256" key="14">
    <source>
        <dbReference type="PROSITE-ProRule" id="PRU00560"/>
    </source>
</evidence>
<dbReference type="PROSITE" id="PS51217">
    <property type="entry name" value="UVRD_HELICASE_CTER"/>
    <property type="match status" value="1"/>
</dbReference>
<dbReference type="GO" id="GO:0003677">
    <property type="term" value="F:DNA binding"/>
    <property type="evidence" value="ECO:0007669"/>
    <property type="project" value="UniProtKB-KW"/>
</dbReference>
<keyword evidence="8" id="KW-0238">DNA-binding</keyword>
<keyword evidence="6" id="KW-0269">Exonuclease</keyword>
<dbReference type="GO" id="GO:0000725">
    <property type="term" value="P:recombinational repair"/>
    <property type="evidence" value="ECO:0007669"/>
    <property type="project" value="TreeGrafter"/>
</dbReference>
<keyword evidence="10" id="KW-0413">Isomerase</keyword>
<dbReference type="Gene3D" id="3.90.320.10">
    <property type="match status" value="1"/>
</dbReference>
<comment type="catalytic activity">
    <reaction evidence="11">
        <text>Couples ATP hydrolysis with the unwinding of duplex DNA by translocating in the 3'-5' direction.</text>
        <dbReference type="EC" id="5.6.2.4"/>
    </reaction>
</comment>
<keyword evidence="9" id="KW-0234">DNA repair</keyword>
<proteinExistence type="predicted"/>
<dbReference type="InterPro" id="IPR000212">
    <property type="entry name" value="DNA_helicase_UvrD/REP"/>
</dbReference>
<dbReference type="GO" id="GO:0005524">
    <property type="term" value="F:ATP binding"/>
    <property type="evidence" value="ECO:0007669"/>
    <property type="project" value="UniProtKB-UniRule"/>
</dbReference>
<evidence type="ECO:0000256" key="13">
    <source>
        <dbReference type="ARBA" id="ARBA00048988"/>
    </source>
</evidence>
<dbReference type="InterPro" id="IPR011604">
    <property type="entry name" value="PDDEXK-like_dom_sf"/>
</dbReference>
<dbReference type="EMBL" id="PYLP01000001">
    <property type="protein sequence ID" value="PST42073.1"/>
    <property type="molecule type" value="Genomic_DNA"/>
</dbReference>
<evidence type="ECO:0000256" key="10">
    <source>
        <dbReference type="ARBA" id="ARBA00023235"/>
    </source>
</evidence>
<accession>A0A2T3G3H4</accession>
<dbReference type="Gene3D" id="3.40.50.300">
    <property type="entry name" value="P-loop containing nucleotide triphosphate hydrolases"/>
    <property type="match status" value="4"/>
</dbReference>
<feature type="domain" description="UvrD-like helicase ATP-binding" evidence="15">
    <location>
        <begin position="5"/>
        <end position="468"/>
    </location>
</feature>
<dbReference type="GO" id="GO:0016887">
    <property type="term" value="F:ATP hydrolysis activity"/>
    <property type="evidence" value="ECO:0007669"/>
    <property type="project" value="RHEA"/>
</dbReference>
<evidence type="ECO:0000256" key="2">
    <source>
        <dbReference type="ARBA" id="ARBA00022741"/>
    </source>
</evidence>
<keyword evidence="18" id="KW-1185">Reference proteome</keyword>
<dbReference type="PANTHER" id="PTHR11070">
    <property type="entry name" value="UVRD / RECB / PCRA DNA HELICASE FAMILY MEMBER"/>
    <property type="match status" value="1"/>
</dbReference>
<dbReference type="InterPro" id="IPR014017">
    <property type="entry name" value="DNA_helicase_UvrD-like_C"/>
</dbReference>
<keyword evidence="5 14" id="KW-0347">Helicase</keyword>
<name>A0A2T3G3H4_9FIRM</name>
<dbReference type="GeneID" id="77469588"/>
<dbReference type="AlphaFoldDB" id="A0A2T3G3H4"/>
<feature type="domain" description="UvrD-like helicase C-terminal" evidence="16">
    <location>
        <begin position="502"/>
        <end position="781"/>
    </location>
</feature>
<dbReference type="SUPFAM" id="SSF52540">
    <property type="entry name" value="P-loop containing nucleoside triphosphate hydrolases"/>
    <property type="match status" value="1"/>
</dbReference>
<dbReference type="InterPro" id="IPR038726">
    <property type="entry name" value="PDDEXK_AddAB-type"/>
</dbReference>
<sequence length="1198" mass="141395">MKKDKSLNDEQNLAVYSRGSSILVSAPAGSGKTKILVNRMMSLIEDDHVNVDSLLVLTFTKAAALEMKQRLVESLDQRIQVCDASLKGHLEKQKLLLNDAYITNFHSFCSDLLSQYGYMIHLNSKFEIIENPTLIKENILNQCLQRWVQKEDFYTFYQENYTGYQFESFKEILFQLDNLSHTVYHFNDYLKEIEVNLYDRIINEQTIEGTPIEKPLKKVLHEAYQEAYENYLKLEDYCQTYGLGFYFEETKKLPSPHQVLESYFQSLKVLFDQEKYFSMDLEIEKHRAASYKDVDDSIKETYKDLLDQTKNTFGKAYKKCMPSSIEELSEILKISSHHLKIYLKYLKEFQKEYQAYKKSLSYLDFNDLEQYTLQLLSESNGVAQTLYKQFHEIMIDEYQDTNEIQENLILLISRYQMPEINRFMVGDMKQSIYRFRKADLDIFNEKYLTYGVKDDNQRIDLKFNYRSNKIVLDSINYIFNAIMDQRYGGLEYDNDPHAQLNYDFLRKEKCENEEKLQQAMHRLDQEKRFDSEIMLVLKPEEEKVDMVEYEAKMIGKRIHEMVGHLELDFYTGKRLASYKDIVVLMRNVANFITYKKVFDAISIPNLIVLTKGFFESNEILDCVYFLKALDNCLDDLALISLLKGNYTKTHFDENWLYLHKIEKTSMYESLKQANDQEAIDFLKYYHEIQEYAQNHPVYEVLESFIKENEYDLFISSLYNGKQRYANIQLFIEMLKADENLSLYQIVQKITQTMTLGIDYKPATLSSDGDAVTFMTIHQSKGLEFPIVIVNQMNHQFNFADGKAPLIQDKNLGMILNPHQKQDLGDFKNVLVEYSHPLRGIFSTILDNETINEEMRILYVALTRASQKLILTGGLKELKMIEKWQKQVIDSALDASHHLLPATIRKSNQMLNWIMLALIRHPDFIQQCIDLSLFDEKIRNSYDLAEVKNNALQLQLYQEKQMQLNTCHSKFHTSIIDTHTIDEYIYPTSLKEKKDEETYLKNNAFVYQSHGDFDKTVAVTSIVDDGNRYFERDDEIEDSSFKATDRGTLVHLFLELFPLEKNLNFEEAFEKTLQRDVFNEDAKKLLNNYKIHLKSFVESNVYQLMLESKHCYKEKEFSLLNENNQIIHGIFDVLCINEDKITIIDYKTDTISKESSIQTLEELHQGQMYYYKKIMKQMFPDYEVEAIVYYLHIHRYVVI</sequence>
<evidence type="ECO:0000256" key="12">
    <source>
        <dbReference type="ARBA" id="ARBA00034808"/>
    </source>
</evidence>
<dbReference type="Pfam" id="PF13361">
    <property type="entry name" value="UvrD_C"/>
    <property type="match status" value="1"/>
</dbReference>
<comment type="caution">
    <text evidence="17">The sequence shown here is derived from an EMBL/GenBank/DDBJ whole genome shotgun (WGS) entry which is preliminary data.</text>
</comment>